<dbReference type="AlphaFoldDB" id="A0A1M4PKJ0"/>
<dbReference type="PANTHER" id="PTHR43278">
    <property type="entry name" value="NAD(P)H-DEPENDENT FMN-CONTAINING OXIDOREDUCTASE YWQN-RELATED"/>
    <property type="match status" value="1"/>
</dbReference>
<dbReference type="Pfam" id="PF03358">
    <property type="entry name" value="FMN_red"/>
    <property type="match status" value="1"/>
</dbReference>
<reference evidence="4 5" key="1">
    <citation type="submission" date="2016-11" db="EMBL/GenBank/DDBJ databases">
        <authorList>
            <person name="Manzoor S."/>
        </authorList>
    </citation>
    <scope>NUCLEOTIDE SEQUENCE [LARGE SCALE GENOMIC DNA]</scope>
    <source>
        <strain evidence="4">Clostridium ultunense strain Esp</strain>
    </source>
</reference>
<protein>
    <recommendedName>
        <fullName evidence="3">NADPH-dependent FMN reductase-like domain-containing protein</fullName>
    </recommendedName>
</protein>
<dbReference type="InterPro" id="IPR029039">
    <property type="entry name" value="Flavoprotein-like_sf"/>
</dbReference>
<dbReference type="OrthoDB" id="9790975at2"/>
<feature type="domain" description="NADPH-dependent FMN reductase-like" evidence="3">
    <location>
        <begin position="6"/>
        <end position="158"/>
    </location>
</feature>
<evidence type="ECO:0000256" key="2">
    <source>
        <dbReference type="ARBA" id="ARBA00022643"/>
    </source>
</evidence>
<dbReference type="EMBL" id="LT669839">
    <property type="protein sequence ID" value="SHD75967.1"/>
    <property type="molecule type" value="Genomic_DNA"/>
</dbReference>
<keyword evidence="5" id="KW-1185">Reference proteome</keyword>
<evidence type="ECO:0000259" key="3">
    <source>
        <dbReference type="Pfam" id="PF03358"/>
    </source>
</evidence>
<dbReference type="RefSeq" id="WP_025640428.1">
    <property type="nucleotide sequence ID" value="NZ_LT669839.1"/>
</dbReference>
<sequence length="234" mass="25645">MGKQVKLLGISASPRKGSNSMILLTKALDSAAKVSGVVTEVLDLHKKSYKHCIGCSACNRRREKCILKGDDFEEFFEKWVSADGIIISTPIYHMSVPSNLKAALDRLGNSVISMYPEEPRRLIKVGGAITQGMNRFGGQEFAMQFIINSFLLMDCIPVAGDMPISYIGAGGSTYGDPKAGAISSNENAILSAENIGQRVAELSKIIVTGKEHLRDELPKEYYLDIQKHFISKEE</sequence>
<evidence type="ECO:0000313" key="5">
    <source>
        <dbReference type="Proteomes" id="UP000245423"/>
    </source>
</evidence>
<name>A0A1M4PKJ0_9FIRM</name>
<dbReference type="InterPro" id="IPR005025">
    <property type="entry name" value="FMN_Rdtase-like_dom"/>
</dbReference>
<dbReference type="PANTHER" id="PTHR43278:SF4">
    <property type="entry name" value="NAD(P)H-DEPENDENT FMN-CONTAINING OXIDOREDUCTASE YWQN-RELATED"/>
    <property type="match status" value="1"/>
</dbReference>
<dbReference type="GO" id="GO:0016491">
    <property type="term" value="F:oxidoreductase activity"/>
    <property type="evidence" value="ECO:0007669"/>
    <property type="project" value="InterPro"/>
</dbReference>
<keyword evidence="1" id="KW-0285">Flavoprotein</keyword>
<dbReference type="Gene3D" id="3.40.50.360">
    <property type="match status" value="1"/>
</dbReference>
<keyword evidence="2" id="KW-0288">FMN</keyword>
<dbReference type="Proteomes" id="UP000245423">
    <property type="component" value="Chromosome 1"/>
</dbReference>
<accession>A0A1M4PKJ0</accession>
<dbReference type="InterPro" id="IPR051796">
    <property type="entry name" value="ISF_SsuE-like"/>
</dbReference>
<evidence type="ECO:0000256" key="1">
    <source>
        <dbReference type="ARBA" id="ARBA00022630"/>
    </source>
</evidence>
<proteinExistence type="predicted"/>
<gene>
    <name evidence="4" type="ORF">CUESP1_0583</name>
</gene>
<dbReference type="SUPFAM" id="SSF52218">
    <property type="entry name" value="Flavoproteins"/>
    <property type="match status" value="1"/>
</dbReference>
<evidence type="ECO:0000313" key="4">
    <source>
        <dbReference type="EMBL" id="SHD75967.1"/>
    </source>
</evidence>
<organism evidence="4 5">
    <name type="scientific">[Clostridium] ultunense Esp</name>
    <dbReference type="NCBI Taxonomy" id="1288971"/>
    <lineage>
        <taxon>Bacteria</taxon>
        <taxon>Bacillati</taxon>
        <taxon>Bacillota</taxon>
        <taxon>Tissierellia</taxon>
        <taxon>Tissierellales</taxon>
        <taxon>Tepidimicrobiaceae</taxon>
        <taxon>Schnuerera</taxon>
    </lineage>
</organism>